<sequence length="49" mass="5582">MTLKQATIAVVLRINQFSISGSDTSDNMNKKRYISYYILIQMIGNNKVV</sequence>
<organism evidence="1 2">
    <name type="scientific">Virgibacillus kapii</name>
    <dbReference type="NCBI Taxonomy" id="1638645"/>
    <lineage>
        <taxon>Bacteria</taxon>
        <taxon>Bacillati</taxon>
        <taxon>Bacillota</taxon>
        <taxon>Bacilli</taxon>
        <taxon>Bacillales</taxon>
        <taxon>Bacillaceae</taxon>
        <taxon>Virgibacillus</taxon>
    </lineage>
</organism>
<proteinExistence type="predicted"/>
<reference evidence="2" key="1">
    <citation type="journal article" date="2019" name="Int. J. Syst. Evol. Microbiol.">
        <title>The Global Catalogue of Microorganisms (GCM) 10K type strain sequencing project: providing services to taxonomists for standard genome sequencing and annotation.</title>
        <authorList>
            <consortium name="The Broad Institute Genomics Platform"/>
            <consortium name="The Broad Institute Genome Sequencing Center for Infectious Disease"/>
            <person name="Wu L."/>
            <person name="Ma J."/>
        </authorList>
    </citation>
    <scope>NUCLEOTIDE SEQUENCE [LARGE SCALE GENOMIC DNA]</scope>
    <source>
        <strain evidence="2">JCM 30071</strain>
    </source>
</reference>
<comment type="caution">
    <text evidence="1">The sequence shown here is derived from an EMBL/GenBank/DDBJ whole genome shotgun (WGS) entry which is preliminary data.</text>
</comment>
<dbReference type="EMBL" id="BMPN01000016">
    <property type="protein sequence ID" value="GGJ77582.1"/>
    <property type="molecule type" value="Genomic_DNA"/>
</dbReference>
<dbReference type="Proteomes" id="UP000634435">
    <property type="component" value="Unassembled WGS sequence"/>
</dbReference>
<dbReference type="RefSeq" id="WP_188944471.1">
    <property type="nucleotide sequence ID" value="NZ_BMPN01000016.1"/>
</dbReference>
<keyword evidence="2" id="KW-1185">Reference proteome</keyword>
<gene>
    <name evidence="1" type="ORF">GCM10007111_43950</name>
</gene>
<evidence type="ECO:0000313" key="1">
    <source>
        <dbReference type="EMBL" id="GGJ77582.1"/>
    </source>
</evidence>
<accession>A0ABQ2E0D9</accession>
<protein>
    <submittedName>
        <fullName evidence="1">Uncharacterized protein</fullName>
    </submittedName>
</protein>
<name>A0ABQ2E0D9_9BACI</name>
<evidence type="ECO:0000313" key="2">
    <source>
        <dbReference type="Proteomes" id="UP000634435"/>
    </source>
</evidence>